<evidence type="ECO:0000256" key="13">
    <source>
        <dbReference type="ARBA" id="ARBA00023145"/>
    </source>
</evidence>
<dbReference type="GO" id="GO:0046598">
    <property type="term" value="P:positive regulation of viral entry into host cell"/>
    <property type="evidence" value="ECO:0007669"/>
    <property type="project" value="Ensembl"/>
</dbReference>
<dbReference type="SMART" id="SM00020">
    <property type="entry name" value="Tryp_SPc"/>
    <property type="match status" value="1"/>
</dbReference>
<keyword evidence="8" id="KW-0068">Autocatalytic cleavage</keyword>
<dbReference type="PRINTS" id="PR00722">
    <property type="entry name" value="CHYMOTRYPSIN"/>
</dbReference>
<evidence type="ECO:0000256" key="10">
    <source>
        <dbReference type="ARBA" id="ARBA00022968"/>
    </source>
</evidence>
<dbReference type="PANTHER" id="PTHR24252">
    <property type="entry name" value="ACROSIN-RELATED"/>
    <property type="match status" value="1"/>
</dbReference>
<dbReference type="Pfam" id="PF00089">
    <property type="entry name" value="Trypsin"/>
    <property type="match status" value="1"/>
</dbReference>
<evidence type="ECO:0000256" key="18">
    <source>
        <dbReference type="ARBA" id="ARBA00066608"/>
    </source>
</evidence>
<evidence type="ECO:0000256" key="14">
    <source>
        <dbReference type="ARBA" id="ARBA00023157"/>
    </source>
</evidence>
<reference evidence="26" key="1">
    <citation type="submission" date="2020-11" db="EMBL/GenBank/DDBJ databases">
        <title>Gallus gallus (Chicken) genome, bGalGal1, GRCg7b, maternal haplotype autosomes + Z &amp; W.</title>
        <authorList>
            <person name="Warren W."/>
            <person name="Formenti G."/>
            <person name="Fedrigo O."/>
            <person name="Haase B."/>
            <person name="Mountcastle J."/>
            <person name="Balacco J."/>
            <person name="Tracey A."/>
            <person name="Schneider V."/>
            <person name="Okimoto R."/>
            <person name="Cheng H."/>
            <person name="Hawken R."/>
            <person name="Howe K."/>
            <person name="Jarvis E.D."/>
        </authorList>
    </citation>
    <scope>NUCLEOTIDE SEQUENCE [LARGE SCALE GENOMIC DNA]</scope>
    <source>
        <strain evidence="26">Broiler</strain>
    </source>
</reference>
<dbReference type="SUPFAM" id="SSF57424">
    <property type="entry name" value="LDL receptor-like module"/>
    <property type="match status" value="1"/>
</dbReference>
<evidence type="ECO:0000256" key="8">
    <source>
        <dbReference type="ARBA" id="ARBA00022813"/>
    </source>
</evidence>
<dbReference type="FunCoup" id="A0A8V0YFK4">
    <property type="interactions" value="3"/>
</dbReference>
<dbReference type="PROSITE" id="PS00134">
    <property type="entry name" value="TRYPSIN_HIS"/>
    <property type="match status" value="1"/>
</dbReference>
<evidence type="ECO:0000256" key="9">
    <source>
        <dbReference type="ARBA" id="ARBA00022825"/>
    </source>
</evidence>
<keyword evidence="10" id="KW-0735">Signal-anchor</keyword>
<evidence type="ECO:0000256" key="3">
    <source>
        <dbReference type="ARBA" id="ARBA00022475"/>
    </source>
</evidence>
<dbReference type="GO" id="GO:0005654">
    <property type="term" value="C:nucleoplasm"/>
    <property type="evidence" value="ECO:0007669"/>
    <property type="project" value="Ensembl"/>
</dbReference>
<keyword evidence="15" id="KW-0325">Glycoprotein</keyword>
<dbReference type="SUPFAM" id="SSF50494">
    <property type="entry name" value="Trypsin-like serine proteases"/>
    <property type="match status" value="1"/>
</dbReference>
<dbReference type="CDD" id="cd00190">
    <property type="entry name" value="Tryp_SPc"/>
    <property type="match status" value="1"/>
</dbReference>
<keyword evidence="5 22" id="KW-0645">Protease</keyword>
<dbReference type="InterPro" id="IPR036055">
    <property type="entry name" value="LDL_receptor-like_sf"/>
</dbReference>
<evidence type="ECO:0000259" key="25">
    <source>
        <dbReference type="PROSITE" id="PS50287"/>
    </source>
</evidence>
<protein>
    <recommendedName>
        <fullName evidence="19">Transmembrane protease serine 2</fullName>
        <ecNumber evidence="18">3.4.21.122</ecNumber>
    </recommendedName>
</protein>
<evidence type="ECO:0000256" key="20">
    <source>
        <dbReference type="PROSITE-ProRule" id="PRU00124"/>
    </source>
</evidence>
<gene>
    <name evidence="26" type="primary">TMPRSS2</name>
</gene>
<keyword evidence="3" id="KW-1003">Cell membrane</keyword>
<evidence type="ECO:0000256" key="11">
    <source>
        <dbReference type="ARBA" id="ARBA00022989"/>
    </source>
</evidence>
<evidence type="ECO:0000256" key="2">
    <source>
        <dbReference type="ARBA" id="ARBA00004613"/>
    </source>
</evidence>
<keyword evidence="7 22" id="KW-0378">Hydrolase</keyword>
<evidence type="ECO:0000256" key="23">
    <source>
        <dbReference type="SAM" id="Phobius"/>
    </source>
</evidence>
<dbReference type="GO" id="GO:0008236">
    <property type="term" value="F:serine-type peptidase activity"/>
    <property type="evidence" value="ECO:0000318"/>
    <property type="project" value="GO_Central"/>
</dbReference>
<dbReference type="GO" id="GO:0016540">
    <property type="term" value="P:protein autoprocessing"/>
    <property type="evidence" value="ECO:0000318"/>
    <property type="project" value="GO_Central"/>
</dbReference>
<dbReference type="InterPro" id="IPR018114">
    <property type="entry name" value="TRYPSIN_HIS"/>
</dbReference>
<dbReference type="Ensembl" id="ENSGALT00010033210.1">
    <property type="protein sequence ID" value="ENSGALP00010019622.1"/>
    <property type="gene ID" value="ENSGALG00010013833.1"/>
</dbReference>
<dbReference type="FunFam" id="2.40.10.10:FF:000003">
    <property type="entry name" value="Transmembrane serine protease 3"/>
    <property type="match status" value="1"/>
</dbReference>
<evidence type="ECO:0000256" key="4">
    <source>
        <dbReference type="ARBA" id="ARBA00022525"/>
    </source>
</evidence>
<sequence length="499" mass="55041">MTSTVNPPPYYENHGFQTENYYSARPQVGANPYPQYFSTNVPSVPTYIPRVSTHQSSIPVAPPSSSSRMCSSSIKKIVIITLSILLVICCAIAAFLIWYFVENRCLGSLIECGSSGVCISPSVWCDGVTDCPNGEDENRCVRLYGPNFILEVYSPVSQTWYPVCQDDWTDDFGKIACEDMGYNVDTYYYSQGVAAEVSFKSFMKLNTSAGNTDLYKRLQSSDYCASGNVVSLRCIECGLPTKSTAVMSRIVGGSMASLGQWPWQVSLHVQDTHVCGGSIITREWLVTAAHCVEGLFSDPYIWSVYAGILSQNEMHSRPGYRVQKIISHPNYDTDSKDNDVALMKLETPLSFTNTIRPVCLPNPGMMFQPNQQCWISGWGAEYQGGKTANDLNYVMVPLIERSTCNSVYVYDGMVLPTMVCAGYLQGGIDSCQGDSGGPLVTNKNSVWWLVGDTSWGTGCASPNRPGVYGNMTVFTDWIYKNMQVMACPSPEQRCLSSEN</sequence>
<evidence type="ECO:0000256" key="7">
    <source>
        <dbReference type="ARBA" id="ARBA00022801"/>
    </source>
</evidence>
<dbReference type="Gene3D" id="4.10.400.10">
    <property type="entry name" value="Low-density Lipoprotein Receptor"/>
    <property type="match status" value="1"/>
</dbReference>
<evidence type="ECO:0000256" key="6">
    <source>
        <dbReference type="ARBA" id="ARBA00022692"/>
    </source>
</evidence>
<dbReference type="GO" id="GO:0005886">
    <property type="term" value="C:plasma membrane"/>
    <property type="evidence" value="ECO:0000318"/>
    <property type="project" value="GO_Central"/>
</dbReference>
<organism evidence="26 27">
    <name type="scientific">Gallus gallus</name>
    <name type="common">Chicken</name>
    <dbReference type="NCBI Taxonomy" id="9031"/>
    <lineage>
        <taxon>Eukaryota</taxon>
        <taxon>Metazoa</taxon>
        <taxon>Chordata</taxon>
        <taxon>Craniata</taxon>
        <taxon>Vertebrata</taxon>
        <taxon>Euteleostomi</taxon>
        <taxon>Archelosauria</taxon>
        <taxon>Archosauria</taxon>
        <taxon>Dinosauria</taxon>
        <taxon>Saurischia</taxon>
        <taxon>Theropoda</taxon>
        <taxon>Coelurosauria</taxon>
        <taxon>Aves</taxon>
        <taxon>Neognathae</taxon>
        <taxon>Galloanserae</taxon>
        <taxon>Galliformes</taxon>
        <taxon>Phasianidae</taxon>
        <taxon>Phasianinae</taxon>
        <taxon>Gallus</taxon>
    </lineage>
</organism>
<dbReference type="InterPro" id="IPR023415">
    <property type="entry name" value="LDLR_class-A_CS"/>
</dbReference>
<dbReference type="InterPro" id="IPR043504">
    <property type="entry name" value="Peptidase_S1_PA_chymotrypsin"/>
</dbReference>
<keyword evidence="6 23" id="KW-0812">Transmembrane</keyword>
<dbReference type="EC" id="3.4.21.122" evidence="18"/>
<dbReference type="InterPro" id="IPR001254">
    <property type="entry name" value="Trypsin_dom"/>
</dbReference>
<evidence type="ECO:0000256" key="17">
    <source>
        <dbReference type="ARBA" id="ARBA00064428"/>
    </source>
</evidence>
<dbReference type="Gene3D" id="3.10.250.10">
    <property type="entry name" value="SRCR-like domain"/>
    <property type="match status" value="1"/>
</dbReference>
<feature type="domain" description="Peptidase S1" evidence="24">
    <location>
        <begin position="250"/>
        <end position="483"/>
    </location>
</feature>
<keyword evidence="14 20" id="KW-1015">Disulfide bond</keyword>
<dbReference type="SMART" id="SM00192">
    <property type="entry name" value="LDLa"/>
    <property type="match status" value="1"/>
</dbReference>
<dbReference type="GO" id="GO:0005576">
    <property type="term" value="C:extracellular region"/>
    <property type="evidence" value="ECO:0007669"/>
    <property type="project" value="UniProtKB-SubCell"/>
</dbReference>
<dbReference type="PROSITE" id="PS50287">
    <property type="entry name" value="SRCR_2"/>
    <property type="match status" value="1"/>
</dbReference>
<dbReference type="InterPro" id="IPR009003">
    <property type="entry name" value="Peptidase_S1_PA"/>
</dbReference>
<feature type="domain" description="SRCR" evidence="25">
    <location>
        <begin position="150"/>
        <end position="181"/>
    </location>
</feature>
<dbReference type="PROSITE" id="PS00135">
    <property type="entry name" value="TRYPSIN_SER"/>
    <property type="match status" value="1"/>
</dbReference>
<dbReference type="InterPro" id="IPR036772">
    <property type="entry name" value="SRCR-like_dom_sf"/>
</dbReference>
<dbReference type="AlphaFoldDB" id="A0A8V0YFK4"/>
<evidence type="ECO:0000256" key="19">
    <source>
        <dbReference type="ARBA" id="ARBA00071696"/>
    </source>
</evidence>
<accession>A0A8V0YFK4</accession>
<dbReference type="PROSITE" id="PS50068">
    <property type="entry name" value="LDLRA_2"/>
    <property type="match status" value="1"/>
</dbReference>
<evidence type="ECO:0000256" key="16">
    <source>
        <dbReference type="ARBA" id="ARBA00052436"/>
    </source>
</evidence>
<reference evidence="26" key="2">
    <citation type="submission" date="2025-08" db="UniProtKB">
        <authorList>
            <consortium name="Ensembl"/>
        </authorList>
    </citation>
    <scope>IDENTIFICATION</scope>
    <source>
        <strain evidence="26">broiler</strain>
    </source>
</reference>
<dbReference type="PROSITE" id="PS50240">
    <property type="entry name" value="TRYPSIN_DOM"/>
    <property type="match status" value="1"/>
</dbReference>
<dbReference type="FunFam" id="3.10.250.10:FF:000027">
    <property type="entry name" value="Transmembrane serine protease 2"/>
    <property type="match status" value="1"/>
</dbReference>
<keyword evidence="11 23" id="KW-1133">Transmembrane helix</keyword>
<feature type="disulfide bond" evidence="20">
    <location>
        <begin position="125"/>
        <end position="140"/>
    </location>
</feature>
<dbReference type="GO" id="GO:0004252">
    <property type="term" value="F:serine-type endopeptidase activity"/>
    <property type="evidence" value="ECO:0007669"/>
    <property type="project" value="Ensembl"/>
</dbReference>
<feature type="transmembrane region" description="Helical" evidence="23">
    <location>
        <begin position="77"/>
        <end position="101"/>
    </location>
</feature>
<reference evidence="26" key="3">
    <citation type="submission" date="2025-09" db="UniProtKB">
        <authorList>
            <consortium name="Ensembl"/>
        </authorList>
    </citation>
    <scope>IDENTIFICATION</scope>
    <source>
        <strain evidence="26">broiler</strain>
    </source>
</reference>
<dbReference type="Gene3D" id="2.40.10.10">
    <property type="entry name" value="Trypsin-like serine proteases"/>
    <property type="match status" value="1"/>
</dbReference>
<proteinExistence type="predicted"/>
<comment type="subcellular location">
    <subcellularLocation>
        <location evidence="1">Cell membrane</location>
        <topology evidence="1">Single-pass type II membrane protein</topology>
    </subcellularLocation>
    <subcellularLocation>
        <location evidence="2">Secreted</location>
    </subcellularLocation>
</comment>
<evidence type="ECO:0000256" key="15">
    <source>
        <dbReference type="ARBA" id="ARBA00023180"/>
    </source>
</evidence>
<evidence type="ECO:0000256" key="5">
    <source>
        <dbReference type="ARBA" id="ARBA00022670"/>
    </source>
</evidence>
<dbReference type="InterPro" id="IPR002172">
    <property type="entry name" value="LDrepeatLR_classA_rpt"/>
</dbReference>
<keyword evidence="4" id="KW-0964">Secreted</keyword>
<evidence type="ECO:0000259" key="24">
    <source>
        <dbReference type="PROSITE" id="PS50240"/>
    </source>
</evidence>
<dbReference type="PROSITE" id="PS01209">
    <property type="entry name" value="LDLRA_1"/>
    <property type="match status" value="1"/>
</dbReference>
<name>A0A8V0YFK4_CHICK</name>
<keyword evidence="27" id="KW-1185">Reference proteome</keyword>
<dbReference type="InterPro" id="IPR001314">
    <property type="entry name" value="Peptidase_S1A"/>
</dbReference>
<dbReference type="SMART" id="SM00202">
    <property type="entry name" value="SR"/>
    <property type="match status" value="1"/>
</dbReference>
<dbReference type="CDD" id="cd00112">
    <property type="entry name" value="LDLa"/>
    <property type="match status" value="1"/>
</dbReference>
<keyword evidence="12 23" id="KW-0472">Membrane</keyword>
<evidence type="ECO:0000313" key="27">
    <source>
        <dbReference type="Proteomes" id="UP000000539"/>
    </source>
</evidence>
<dbReference type="OrthoDB" id="6380398at2759"/>
<evidence type="ECO:0000256" key="12">
    <source>
        <dbReference type="ARBA" id="ARBA00023136"/>
    </source>
</evidence>
<dbReference type="GO" id="GO:0098670">
    <property type="term" value="P:entry receptor-mediated virion attachment to host cell"/>
    <property type="evidence" value="ECO:0007669"/>
    <property type="project" value="Ensembl"/>
</dbReference>
<dbReference type="InterPro" id="IPR033116">
    <property type="entry name" value="TRYPSIN_SER"/>
</dbReference>
<dbReference type="Pfam" id="PF15494">
    <property type="entry name" value="SRCR_2"/>
    <property type="match status" value="1"/>
</dbReference>
<comment type="subunit">
    <text evidence="17">The catalytically active form interacts with ACE2.</text>
</comment>
<evidence type="ECO:0000313" key="26">
    <source>
        <dbReference type="Ensembl" id="ENSGALP00010019622.1"/>
    </source>
</evidence>
<dbReference type="Proteomes" id="UP000000539">
    <property type="component" value="Chromosome 1"/>
</dbReference>
<dbReference type="SUPFAM" id="SSF56487">
    <property type="entry name" value="SRCR-like"/>
    <property type="match status" value="1"/>
</dbReference>
<dbReference type="Pfam" id="PF00057">
    <property type="entry name" value="Ldl_recept_a"/>
    <property type="match status" value="1"/>
</dbReference>
<comment type="catalytic activity">
    <reaction evidence="16">
        <text>The enzyme cleaves angiotensin-converting enzyme 2 (EC 3.4.17.23) and cleaves influenzea A and B virus and coronavirus spike glycoproteins at arginine residues.</text>
        <dbReference type="EC" id="3.4.21.122"/>
    </reaction>
</comment>
<dbReference type="GeneTree" id="ENSGT00940000155207"/>
<keyword evidence="9 22" id="KW-0720">Serine protease</keyword>
<evidence type="ECO:0000256" key="1">
    <source>
        <dbReference type="ARBA" id="ARBA00004401"/>
    </source>
</evidence>
<comment type="caution">
    <text evidence="21">Lacks conserved residue(s) required for the propagation of feature annotation.</text>
</comment>
<evidence type="ECO:0000256" key="22">
    <source>
        <dbReference type="RuleBase" id="RU363034"/>
    </source>
</evidence>
<dbReference type="PANTHER" id="PTHR24252:SF30">
    <property type="entry name" value="TRANSMEMBRANE SERINE PROTEASE 2"/>
    <property type="match status" value="1"/>
</dbReference>
<dbReference type="InterPro" id="IPR001190">
    <property type="entry name" value="SRCR"/>
</dbReference>
<evidence type="ECO:0000256" key="21">
    <source>
        <dbReference type="PROSITE-ProRule" id="PRU00196"/>
    </source>
</evidence>
<keyword evidence="13" id="KW-0865">Zymogen</keyword>